<dbReference type="AlphaFoldDB" id="A0A9P9ATV9"/>
<evidence type="ECO:0000313" key="1">
    <source>
        <dbReference type="EMBL" id="KAH6894723.1"/>
    </source>
</evidence>
<reference evidence="1 2" key="1">
    <citation type="journal article" date="2021" name="Nat. Commun.">
        <title>Genetic determinants of endophytism in the Arabidopsis root mycobiome.</title>
        <authorList>
            <person name="Mesny F."/>
            <person name="Miyauchi S."/>
            <person name="Thiergart T."/>
            <person name="Pickel B."/>
            <person name="Atanasova L."/>
            <person name="Karlsson M."/>
            <person name="Huettel B."/>
            <person name="Barry K.W."/>
            <person name="Haridas S."/>
            <person name="Chen C."/>
            <person name="Bauer D."/>
            <person name="Andreopoulos W."/>
            <person name="Pangilinan J."/>
            <person name="LaButti K."/>
            <person name="Riley R."/>
            <person name="Lipzen A."/>
            <person name="Clum A."/>
            <person name="Drula E."/>
            <person name="Henrissat B."/>
            <person name="Kohler A."/>
            <person name="Grigoriev I.V."/>
            <person name="Martin F.M."/>
            <person name="Hacquard S."/>
        </authorList>
    </citation>
    <scope>NUCLEOTIDE SEQUENCE [LARGE SCALE GENOMIC DNA]</scope>
    <source>
        <strain evidence="1 2">MPI-CAGE-CH-0241</strain>
    </source>
</reference>
<gene>
    <name evidence="1" type="ORF">B0T10DRAFT_481007</name>
</gene>
<evidence type="ECO:0000313" key="2">
    <source>
        <dbReference type="Proteomes" id="UP000777438"/>
    </source>
</evidence>
<sequence>MSWWGACLACCRAVPTLITTAFLPADILSRWDGRYRCKTAVSFLCAESLTLPPSNVGNSWRQAAEISITSGTPTSSD</sequence>
<dbReference type="Proteomes" id="UP000777438">
    <property type="component" value="Unassembled WGS sequence"/>
</dbReference>
<proteinExistence type="predicted"/>
<organism evidence="1 2">
    <name type="scientific">Thelonectria olida</name>
    <dbReference type="NCBI Taxonomy" id="1576542"/>
    <lineage>
        <taxon>Eukaryota</taxon>
        <taxon>Fungi</taxon>
        <taxon>Dikarya</taxon>
        <taxon>Ascomycota</taxon>
        <taxon>Pezizomycotina</taxon>
        <taxon>Sordariomycetes</taxon>
        <taxon>Hypocreomycetidae</taxon>
        <taxon>Hypocreales</taxon>
        <taxon>Nectriaceae</taxon>
        <taxon>Thelonectria</taxon>
    </lineage>
</organism>
<dbReference type="EMBL" id="JAGPYM010000005">
    <property type="protein sequence ID" value="KAH6894723.1"/>
    <property type="molecule type" value="Genomic_DNA"/>
</dbReference>
<comment type="caution">
    <text evidence="1">The sequence shown here is derived from an EMBL/GenBank/DDBJ whole genome shotgun (WGS) entry which is preliminary data.</text>
</comment>
<name>A0A9P9ATV9_9HYPO</name>
<accession>A0A9P9ATV9</accession>
<protein>
    <submittedName>
        <fullName evidence="1">Uncharacterized protein</fullName>
    </submittedName>
</protein>
<keyword evidence="2" id="KW-1185">Reference proteome</keyword>